<feature type="signal peptide" evidence="1">
    <location>
        <begin position="1"/>
        <end position="21"/>
    </location>
</feature>
<dbReference type="PROSITE" id="PS51257">
    <property type="entry name" value="PROKAR_LIPOPROTEIN"/>
    <property type="match status" value="1"/>
</dbReference>
<keyword evidence="1" id="KW-0732">Signal</keyword>
<gene>
    <name evidence="2" type="ORF">FK004_01665</name>
</gene>
<proteinExistence type="predicted"/>
<reference evidence="2 3" key="1">
    <citation type="submission" date="2017-04" db="EMBL/GenBank/DDBJ databases">
        <title>Complete genome sequence of Flavobacterium kingsejong AJ004.</title>
        <authorList>
            <person name="Lee P.C."/>
        </authorList>
    </citation>
    <scope>NUCLEOTIDE SEQUENCE [LARGE SCALE GENOMIC DNA]</scope>
    <source>
        <strain evidence="2 3">AJ004</strain>
    </source>
</reference>
<organism evidence="2 3">
    <name type="scientific">Flavobacterium kingsejongi</name>
    <dbReference type="NCBI Taxonomy" id="1678728"/>
    <lineage>
        <taxon>Bacteria</taxon>
        <taxon>Pseudomonadati</taxon>
        <taxon>Bacteroidota</taxon>
        <taxon>Flavobacteriia</taxon>
        <taxon>Flavobacteriales</taxon>
        <taxon>Flavobacteriaceae</taxon>
        <taxon>Flavobacterium</taxon>
    </lineage>
</organism>
<name>A0A2S1LJS0_9FLAO</name>
<evidence type="ECO:0000313" key="2">
    <source>
        <dbReference type="EMBL" id="AWG24015.1"/>
    </source>
</evidence>
<evidence type="ECO:0000256" key="1">
    <source>
        <dbReference type="SAM" id="SignalP"/>
    </source>
</evidence>
<feature type="chain" id="PRO_5015676368" description="DUF4403 domain-containing protein" evidence="1">
    <location>
        <begin position="22"/>
        <end position="461"/>
    </location>
</feature>
<dbReference type="RefSeq" id="WP_108735678.1">
    <property type="nucleotide sequence ID" value="NZ_CP020919.1"/>
</dbReference>
<sequence length="461" mass="51775">MKCIALLFTVLLFSGCSVTQKIDTVKPEPDTTGVIAYETETSFINMPVSIKLKDIAFQTNKILNGLIYEDNNITDDALELKIWKQAPIEIKEENGKIKTILPLKILAKYRYGTQAFGVSMYDTREFNMNGVITLVSDINLSNWKVQTTTSLKTLDWKESPSINIAGKSVAITYLMNPAIRIFKSKLEKTIDDAMKKSMDFKPNVMDALAKISNPVEMSAAYESWLRLVPLELYSTDAVLKKDVITMEMGLKCNMETFIGQQPKNNFDKDKIILKPVTKMPNEITANIAAISTYADAAKIMNKNFQGQEFGSGSKKVKVLNVDLWQKDSKMIIALQLSGSLNGTIYLAGYPQYNSLTKEIYFDQLDYVVDTKSRLIKTANWLAQGMILRKMQESCRYSIQPNLEEGKANMMKYLSNYSPMPGVFINGKSDGIEFKKIKLTSNAIIAFLSIKGKINVSIDGLQ</sequence>
<accession>A0A2S1LJS0</accession>
<keyword evidence="3" id="KW-1185">Reference proteome</keyword>
<evidence type="ECO:0000313" key="3">
    <source>
        <dbReference type="Proteomes" id="UP000244677"/>
    </source>
</evidence>
<evidence type="ECO:0008006" key="4">
    <source>
        <dbReference type="Google" id="ProtNLM"/>
    </source>
</evidence>
<dbReference type="Pfam" id="PF14356">
    <property type="entry name" value="DUF4403"/>
    <property type="match status" value="1"/>
</dbReference>
<dbReference type="OrthoDB" id="617059at2"/>
<dbReference type="EMBL" id="CP020919">
    <property type="protein sequence ID" value="AWG24015.1"/>
    <property type="molecule type" value="Genomic_DNA"/>
</dbReference>
<dbReference type="KEGG" id="fki:FK004_01665"/>
<dbReference type="InterPro" id="IPR025515">
    <property type="entry name" value="DUF4403"/>
</dbReference>
<dbReference type="AlphaFoldDB" id="A0A2S1LJS0"/>
<dbReference type="Proteomes" id="UP000244677">
    <property type="component" value="Chromosome"/>
</dbReference>
<protein>
    <recommendedName>
        <fullName evidence="4">DUF4403 domain-containing protein</fullName>
    </recommendedName>
</protein>